<protein>
    <submittedName>
        <fullName evidence="1">Uncharacterized protein</fullName>
    </submittedName>
</protein>
<reference evidence="2" key="1">
    <citation type="journal article" date="2019" name="Int. J. Syst. Evol. Microbiol.">
        <title>The Global Catalogue of Microorganisms (GCM) 10K type strain sequencing project: providing services to taxonomists for standard genome sequencing and annotation.</title>
        <authorList>
            <consortium name="The Broad Institute Genomics Platform"/>
            <consortium name="The Broad Institute Genome Sequencing Center for Infectious Disease"/>
            <person name="Wu L."/>
            <person name="Ma J."/>
        </authorList>
    </citation>
    <scope>NUCLEOTIDE SEQUENCE [LARGE SCALE GENOMIC DNA]</scope>
    <source>
        <strain evidence="2">JCM 1417</strain>
    </source>
</reference>
<comment type="caution">
    <text evidence="1">The sequence shown here is derived from an EMBL/GenBank/DDBJ whole genome shotgun (WGS) entry which is preliminary data.</text>
</comment>
<evidence type="ECO:0000313" key="2">
    <source>
        <dbReference type="Proteomes" id="UP001501047"/>
    </source>
</evidence>
<sequence>MGYDFLIAKTHLESLEHGETIFVKVNSNASYVCCVTVYYYINGEQVNQSTNGILSHGKAVLVIPKIARNIDIVVEDERWIGIWSTIYSDHILSIDKDITVTVDGWLYKEEVKVEVDQSIDAN</sequence>
<evidence type="ECO:0000313" key="1">
    <source>
        <dbReference type="EMBL" id="GAA0765158.1"/>
    </source>
</evidence>
<keyword evidence="2" id="KW-1185">Reference proteome</keyword>
<accession>A0ABP3VQP3</accession>
<dbReference type="Proteomes" id="UP001501047">
    <property type="component" value="Unassembled WGS sequence"/>
</dbReference>
<proteinExistence type="predicted"/>
<name>A0ABP3VQP3_CLOSU</name>
<dbReference type="EMBL" id="BAAACI010000001">
    <property type="protein sequence ID" value="GAA0765158.1"/>
    <property type="molecule type" value="Genomic_DNA"/>
</dbReference>
<gene>
    <name evidence="1" type="ORF">GCM10008908_01280</name>
</gene>
<dbReference type="RefSeq" id="WP_343822680.1">
    <property type="nucleotide sequence ID" value="NZ_BAAACI010000001.1"/>
</dbReference>
<organism evidence="1 2">
    <name type="scientific">Clostridium subterminale</name>
    <dbReference type="NCBI Taxonomy" id="1550"/>
    <lineage>
        <taxon>Bacteria</taxon>
        <taxon>Bacillati</taxon>
        <taxon>Bacillota</taxon>
        <taxon>Clostridia</taxon>
        <taxon>Eubacteriales</taxon>
        <taxon>Clostridiaceae</taxon>
        <taxon>Clostridium</taxon>
    </lineage>
</organism>